<gene>
    <name evidence="2" type="primary">glpE_8</name>
    <name evidence="2" type="ORF">SDC9_17627</name>
</gene>
<dbReference type="Pfam" id="PF00581">
    <property type="entry name" value="Rhodanese"/>
    <property type="match status" value="2"/>
</dbReference>
<dbReference type="InterPro" id="IPR001763">
    <property type="entry name" value="Rhodanese-like_dom"/>
</dbReference>
<feature type="domain" description="Rhodanese" evidence="1">
    <location>
        <begin position="246"/>
        <end position="323"/>
    </location>
</feature>
<dbReference type="AlphaFoldDB" id="A0A644TYX5"/>
<dbReference type="EMBL" id="VSSQ01000062">
    <property type="protein sequence ID" value="MPL71849.1"/>
    <property type="molecule type" value="Genomic_DNA"/>
</dbReference>
<dbReference type="CDD" id="cd00158">
    <property type="entry name" value="RHOD"/>
    <property type="match status" value="1"/>
</dbReference>
<name>A0A644TYX5_9ZZZZ</name>
<dbReference type="GO" id="GO:0004792">
    <property type="term" value="F:thiosulfate-cyanide sulfurtransferase activity"/>
    <property type="evidence" value="ECO:0007669"/>
    <property type="project" value="UniProtKB-EC"/>
</dbReference>
<dbReference type="InterPro" id="IPR036873">
    <property type="entry name" value="Rhodanese-like_dom_sf"/>
</dbReference>
<keyword evidence="2" id="KW-0808">Transferase</keyword>
<dbReference type="Gene3D" id="3.40.250.10">
    <property type="entry name" value="Rhodanese-like domain"/>
    <property type="match status" value="2"/>
</dbReference>
<sequence length="347" mass="37616">MKPQNRVADADAFTNSKINLKQTLKTNKMKKMMRLFLILAIVPAIILSSCKKDNEENFDAQKALTTYLVANNLDINTIIGGFVMGAPADGDVSAKYVIDIRTADEFAQGHIVNAHRADLKDILTEAAKADKPILVVCKSGQTATHAVALLRLSGYPDAQALKWGMSGWNSTLDIWSTNIGSIAEGNANWVSTAAPTNLTFGSPKFTIADTIPANILKARVNAVLEEGFKTVQPADVLSSPGNYFINNYFSETDYAGFGHVTGAYRINPLLVGEGQVNYLDPSKEVLTYCYTGQTSAAITAYLRVIGYNAKSIMWGMNKFNNSSTAWGESGNKWKPAMAKNLPIVTGN</sequence>
<dbReference type="InterPro" id="IPR050229">
    <property type="entry name" value="GlpE_sulfurtransferase"/>
</dbReference>
<protein>
    <submittedName>
        <fullName evidence="2">Thiosulfate sulfurtransferase GlpE</fullName>
        <ecNumber evidence="2">2.8.1.1</ecNumber>
    </submittedName>
</protein>
<evidence type="ECO:0000259" key="1">
    <source>
        <dbReference type="PROSITE" id="PS50206"/>
    </source>
</evidence>
<dbReference type="PANTHER" id="PTHR43031">
    <property type="entry name" value="FAD-DEPENDENT OXIDOREDUCTASE"/>
    <property type="match status" value="1"/>
</dbReference>
<proteinExistence type="predicted"/>
<dbReference type="PANTHER" id="PTHR43031:SF1">
    <property type="entry name" value="PYRIDINE NUCLEOTIDE-DISULPHIDE OXIDOREDUCTASE"/>
    <property type="match status" value="1"/>
</dbReference>
<evidence type="ECO:0000313" key="2">
    <source>
        <dbReference type="EMBL" id="MPL71849.1"/>
    </source>
</evidence>
<organism evidence="2">
    <name type="scientific">bioreactor metagenome</name>
    <dbReference type="NCBI Taxonomy" id="1076179"/>
    <lineage>
        <taxon>unclassified sequences</taxon>
        <taxon>metagenomes</taxon>
        <taxon>ecological metagenomes</taxon>
    </lineage>
</organism>
<dbReference type="SMART" id="SM00450">
    <property type="entry name" value="RHOD"/>
    <property type="match status" value="2"/>
</dbReference>
<dbReference type="EC" id="2.8.1.1" evidence="2"/>
<dbReference type="PROSITE" id="PS50206">
    <property type="entry name" value="RHODANESE_3"/>
    <property type="match status" value="2"/>
</dbReference>
<comment type="caution">
    <text evidence="2">The sequence shown here is derived from an EMBL/GenBank/DDBJ whole genome shotgun (WGS) entry which is preliminary data.</text>
</comment>
<feature type="domain" description="Rhodanese" evidence="1">
    <location>
        <begin position="91"/>
        <end position="170"/>
    </location>
</feature>
<dbReference type="SUPFAM" id="SSF52821">
    <property type="entry name" value="Rhodanese/Cell cycle control phosphatase"/>
    <property type="match status" value="2"/>
</dbReference>
<accession>A0A644TYX5</accession>
<reference evidence="2" key="1">
    <citation type="submission" date="2019-08" db="EMBL/GenBank/DDBJ databases">
        <authorList>
            <person name="Kucharzyk K."/>
            <person name="Murdoch R.W."/>
            <person name="Higgins S."/>
            <person name="Loffler F."/>
        </authorList>
    </citation>
    <scope>NUCLEOTIDE SEQUENCE</scope>
</reference>